<evidence type="ECO:0000313" key="10">
    <source>
        <dbReference type="Proteomes" id="UP000474042"/>
    </source>
</evidence>
<dbReference type="PANTHER" id="PTHR47053:SF1">
    <property type="entry name" value="MUREIN DD-ENDOPEPTIDASE MEPH-RELATED"/>
    <property type="match status" value="1"/>
</dbReference>
<keyword evidence="6" id="KW-0175">Coiled coil</keyword>
<dbReference type="EMBL" id="WOFV02000013">
    <property type="protein sequence ID" value="NAS17462.1"/>
    <property type="molecule type" value="Genomic_DNA"/>
</dbReference>
<dbReference type="PANTHER" id="PTHR47053">
    <property type="entry name" value="MUREIN DD-ENDOPEPTIDASE MEPH-RELATED"/>
    <property type="match status" value="1"/>
</dbReference>
<evidence type="ECO:0000256" key="4">
    <source>
        <dbReference type="ARBA" id="ARBA00022801"/>
    </source>
</evidence>
<dbReference type="Gene3D" id="6.10.250.3150">
    <property type="match status" value="1"/>
</dbReference>
<organism evidence="9 10">
    <name type="scientific">Clostridium butyricum</name>
    <dbReference type="NCBI Taxonomy" id="1492"/>
    <lineage>
        <taxon>Bacteria</taxon>
        <taxon>Bacillati</taxon>
        <taxon>Bacillota</taxon>
        <taxon>Clostridia</taxon>
        <taxon>Eubacteriales</taxon>
        <taxon>Clostridiaceae</taxon>
        <taxon>Clostridium</taxon>
    </lineage>
</organism>
<keyword evidence="2" id="KW-0645">Protease</keyword>
<name>A0A6L9ELU4_CLOBU</name>
<dbReference type="Gene3D" id="3.90.1720.10">
    <property type="entry name" value="endopeptidase domain like (from Nostoc punctiforme)"/>
    <property type="match status" value="1"/>
</dbReference>
<dbReference type="GO" id="GO:0006508">
    <property type="term" value="P:proteolysis"/>
    <property type="evidence" value="ECO:0007669"/>
    <property type="project" value="UniProtKB-KW"/>
</dbReference>
<dbReference type="SUPFAM" id="SSF54001">
    <property type="entry name" value="Cysteine proteinases"/>
    <property type="match status" value="1"/>
</dbReference>
<comment type="caution">
    <text evidence="9">The sequence shown here is derived from an EMBL/GenBank/DDBJ whole genome shotgun (WGS) entry which is preliminary data.</text>
</comment>
<proteinExistence type="inferred from homology"/>
<keyword evidence="3 7" id="KW-0732">Signal</keyword>
<dbReference type="InterPro" id="IPR057309">
    <property type="entry name" value="PcsB_CC"/>
</dbReference>
<gene>
    <name evidence="9" type="ORF">GND98_006140</name>
</gene>
<accession>A0A6L9ELU4</accession>
<reference evidence="9 10" key="1">
    <citation type="submission" date="2020-01" db="EMBL/GenBank/DDBJ databases">
        <title>Genome sequence of a 1,3-propanediol producer, Clostridium butyricum S3.</title>
        <authorList>
            <person name="Zhou J."/>
        </authorList>
    </citation>
    <scope>NUCLEOTIDE SEQUENCE [LARGE SCALE GENOMIC DNA]</scope>
    <source>
        <strain evidence="9 10">S3</strain>
    </source>
</reference>
<protein>
    <submittedName>
        <fullName evidence="9">Glycoside hydrolase</fullName>
    </submittedName>
</protein>
<evidence type="ECO:0000256" key="7">
    <source>
        <dbReference type="SAM" id="SignalP"/>
    </source>
</evidence>
<feature type="signal peptide" evidence="7">
    <location>
        <begin position="1"/>
        <end position="22"/>
    </location>
</feature>
<dbReference type="Proteomes" id="UP000474042">
    <property type="component" value="Unassembled WGS sequence"/>
</dbReference>
<dbReference type="Pfam" id="PF24568">
    <property type="entry name" value="CC_PcsB"/>
    <property type="match status" value="1"/>
</dbReference>
<dbReference type="InterPro" id="IPR000064">
    <property type="entry name" value="NLP_P60_dom"/>
</dbReference>
<feature type="coiled-coil region" evidence="6">
    <location>
        <begin position="28"/>
        <end position="107"/>
    </location>
</feature>
<feature type="chain" id="PRO_5038948744" evidence="7">
    <location>
        <begin position="23"/>
        <end position="379"/>
    </location>
</feature>
<dbReference type="AlphaFoldDB" id="A0A6L9ELU4"/>
<dbReference type="InterPro" id="IPR051202">
    <property type="entry name" value="Peptidase_C40"/>
</dbReference>
<evidence type="ECO:0000313" key="9">
    <source>
        <dbReference type="EMBL" id="NAS17462.1"/>
    </source>
</evidence>
<dbReference type="GO" id="GO:0008234">
    <property type="term" value="F:cysteine-type peptidase activity"/>
    <property type="evidence" value="ECO:0007669"/>
    <property type="project" value="UniProtKB-KW"/>
</dbReference>
<sequence length="379" mass="42487">MKNTIKTVIFAVALTLSTQVLASATPTSNDTQIQQNQLEQNKNSLKEAQDKRQELELSIEKLDNQIEDYMMKIEENKKSIAKTENDINTTKKQITQVEEEVKNQQEVLDQRVRSMYINGQASYLKILLESENFSDLVTRAEAIRKIIGIDKEIISDLNDKKSEVEEKKSSLEVKYNDLLALKTENEDKLTNLNNNIADQKKLIEEAKTQEKLLSSKVDESQALVDATMNEVKKIREEAPKYNVTPSRGAAPANTTTSTSAPISDNNIIAYASNFLGTPYLWGGTSPSTGFDCSGFTQYVYAHFGIKLGRTTYDQINDGYGVSRDELQPGDLVFFGKGGDPTHMGIYVGNNTYIHSPRTGDVLKISPMTRTDYITARRVK</sequence>
<evidence type="ECO:0000256" key="3">
    <source>
        <dbReference type="ARBA" id="ARBA00022729"/>
    </source>
</evidence>
<evidence type="ECO:0000256" key="2">
    <source>
        <dbReference type="ARBA" id="ARBA00022670"/>
    </source>
</evidence>
<dbReference type="InterPro" id="IPR038765">
    <property type="entry name" value="Papain-like_cys_pep_sf"/>
</dbReference>
<dbReference type="PROSITE" id="PS51935">
    <property type="entry name" value="NLPC_P60"/>
    <property type="match status" value="1"/>
</dbReference>
<feature type="domain" description="NlpC/P60" evidence="8">
    <location>
        <begin position="261"/>
        <end position="379"/>
    </location>
</feature>
<evidence type="ECO:0000259" key="8">
    <source>
        <dbReference type="PROSITE" id="PS51935"/>
    </source>
</evidence>
<keyword evidence="4 9" id="KW-0378">Hydrolase</keyword>
<evidence type="ECO:0000256" key="6">
    <source>
        <dbReference type="SAM" id="Coils"/>
    </source>
</evidence>
<evidence type="ECO:0000256" key="1">
    <source>
        <dbReference type="ARBA" id="ARBA00007074"/>
    </source>
</evidence>
<feature type="coiled-coil region" evidence="6">
    <location>
        <begin position="154"/>
        <end position="237"/>
    </location>
</feature>
<evidence type="ECO:0000256" key="5">
    <source>
        <dbReference type="ARBA" id="ARBA00022807"/>
    </source>
</evidence>
<comment type="similarity">
    <text evidence="1">Belongs to the peptidase C40 family.</text>
</comment>
<dbReference type="Pfam" id="PF00877">
    <property type="entry name" value="NLPC_P60"/>
    <property type="match status" value="1"/>
</dbReference>
<keyword evidence="5" id="KW-0788">Thiol protease</keyword>